<dbReference type="OrthoDB" id="10049971at2759"/>
<evidence type="ECO:0000313" key="2">
    <source>
        <dbReference type="EMBL" id="VDN14875.1"/>
    </source>
</evidence>
<dbReference type="EMBL" id="UYRU01060636">
    <property type="protein sequence ID" value="VDN14875.1"/>
    <property type="molecule type" value="Genomic_DNA"/>
</dbReference>
<dbReference type="Proteomes" id="UP000281553">
    <property type="component" value="Unassembled WGS sequence"/>
</dbReference>
<dbReference type="AlphaFoldDB" id="A0A3P7LCX5"/>
<reference evidence="2 3" key="1">
    <citation type="submission" date="2018-11" db="EMBL/GenBank/DDBJ databases">
        <authorList>
            <consortium name="Pathogen Informatics"/>
        </authorList>
    </citation>
    <scope>NUCLEOTIDE SEQUENCE [LARGE SCALE GENOMIC DNA]</scope>
</reference>
<feature type="transmembrane region" description="Helical" evidence="1">
    <location>
        <begin position="96"/>
        <end position="114"/>
    </location>
</feature>
<keyword evidence="1" id="KW-0472">Membrane</keyword>
<evidence type="ECO:0000313" key="3">
    <source>
        <dbReference type="Proteomes" id="UP000281553"/>
    </source>
</evidence>
<name>A0A3P7LCX5_DIBLA</name>
<keyword evidence="3" id="KW-1185">Reference proteome</keyword>
<feature type="transmembrane region" description="Helical" evidence="1">
    <location>
        <begin position="126"/>
        <end position="149"/>
    </location>
</feature>
<gene>
    <name evidence="2" type="ORF">DILT_LOCUS10706</name>
</gene>
<sequence>MSEQTKMNETQFLVWVNKSGPPISLNRTPKSDIEIACVSLEYQGSFPPPSLPTTGEVTLLFIGLLLGTLLIDRICQCVRRSHKCIQDDFVGKQNPDNLGLAVTYLVSQIAWPTIVLDSALSTIYNGIAATILDSVARAFAPAIFTIFLLEMRTKAPGAKSFPQFIRRRFGGVAHVLVLLLFIITSIANILKILA</sequence>
<feature type="transmembrane region" description="Helical" evidence="1">
    <location>
        <begin position="169"/>
        <end position="190"/>
    </location>
</feature>
<accession>A0A3P7LCX5</accession>
<protein>
    <submittedName>
        <fullName evidence="2">Uncharacterized protein</fullName>
    </submittedName>
</protein>
<proteinExistence type="predicted"/>
<feature type="transmembrane region" description="Helical" evidence="1">
    <location>
        <begin position="57"/>
        <end position="75"/>
    </location>
</feature>
<keyword evidence="1" id="KW-1133">Transmembrane helix</keyword>
<organism evidence="2 3">
    <name type="scientific">Dibothriocephalus latus</name>
    <name type="common">Fish tapeworm</name>
    <name type="synonym">Diphyllobothrium latum</name>
    <dbReference type="NCBI Taxonomy" id="60516"/>
    <lineage>
        <taxon>Eukaryota</taxon>
        <taxon>Metazoa</taxon>
        <taxon>Spiralia</taxon>
        <taxon>Lophotrochozoa</taxon>
        <taxon>Platyhelminthes</taxon>
        <taxon>Cestoda</taxon>
        <taxon>Eucestoda</taxon>
        <taxon>Diphyllobothriidea</taxon>
        <taxon>Diphyllobothriidae</taxon>
        <taxon>Dibothriocephalus</taxon>
    </lineage>
</organism>
<evidence type="ECO:0000256" key="1">
    <source>
        <dbReference type="SAM" id="Phobius"/>
    </source>
</evidence>
<keyword evidence="1" id="KW-0812">Transmembrane</keyword>